<evidence type="ECO:0000256" key="3">
    <source>
        <dbReference type="ARBA" id="ARBA00022824"/>
    </source>
</evidence>
<dbReference type="OrthoDB" id="246406at2759"/>
<sequence length="222" mass="25306">MKIYGVYIINRAGGLIFSRDASPKIEVEKTFSYPIDIKFKSYDEKIVVAFGQRDGIKVGHVVLSINGVDTGFQDEGRSYNMTKLKDGREILKILDDESSYPLSIKFGRLRMTANEKIMLLSMFHSIFAMSVQLSPVPRSSGIEVLEADTFKLHCFQTLTGIKLIVITDPRCSDMNIFLKKLYELYADYALKNPFYQNDMPIKCPLFEEKLTQAIDTSERISN</sequence>
<reference evidence="10 11" key="1">
    <citation type="submission" date="2020-08" db="EMBL/GenBank/DDBJ databases">
        <authorList>
            <person name="Hejnol A."/>
        </authorList>
    </citation>
    <scope>NUCLEOTIDE SEQUENCE [LARGE SCALE GENOMIC DNA]</scope>
</reference>
<evidence type="ECO:0000256" key="4">
    <source>
        <dbReference type="ARBA" id="ARBA00022892"/>
    </source>
</evidence>
<proteinExistence type="inferred from homology"/>
<comment type="function">
    <text evidence="7">Core component of the TRAPP complexes which has a function of guanine nucleotide exchange factor activity for Rab1 GTPase. Plays a role in vesicular transport from endoplasmic reticulum to Golgi and autophagy. May play a role in dendrite postsynaptic membrane trafficking.</text>
</comment>
<dbReference type="InterPro" id="IPR011012">
    <property type="entry name" value="Longin-like_dom_sf"/>
</dbReference>
<dbReference type="Proteomes" id="UP000549394">
    <property type="component" value="Unassembled WGS sequence"/>
</dbReference>
<evidence type="ECO:0000313" key="11">
    <source>
        <dbReference type="Proteomes" id="UP000549394"/>
    </source>
</evidence>
<comment type="caution">
    <text evidence="10">The sequence shown here is derived from an EMBL/GenBank/DDBJ whole genome shotgun (WGS) entry which is preliminary data.</text>
</comment>
<keyword evidence="2 9" id="KW-0813">Transport</keyword>
<dbReference type="InterPro" id="IPR007233">
    <property type="entry name" value="TRAPPC"/>
</dbReference>
<name>A0A7I8V9I0_9ANNE</name>
<evidence type="ECO:0000256" key="7">
    <source>
        <dbReference type="ARBA" id="ARBA00046052"/>
    </source>
</evidence>
<comment type="subcellular location">
    <subcellularLocation>
        <location evidence="9">Endoplasmic reticulum</location>
    </subcellularLocation>
    <subcellularLocation>
        <location evidence="9">Golgi apparatus</location>
        <location evidence="9">cis-Golgi network</location>
    </subcellularLocation>
    <subcellularLocation>
        <location evidence="1">Golgi apparatus</location>
    </subcellularLocation>
</comment>
<dbReference type="GO" id="GO:0030008">
    <property type="term" value="C:TRAPP complex"/>
    <property type="evidence" value="ECO:0007669"/>
    <property type="project" value="UniProtKB-UniRule"/>
</dbReference>
<keyword evidence="4 9" id="KW-0931">ER-Golgi transport</keyword>
<evidence type="ECO:0000256" key="6">
    <source>
        <dbReference type="ARBA" id="ARBA00038179"/>
    </source>
</evidence>
<comment type="subunit">
    <text evidence="8">Component of the multisubunit TRAPP (transport protein particle) complex, which includes at least TRAPPC2, TRAPPC2L, TRAPPC3, TRAPPC3L, TRAPPC4, TRAPPC5, TRAPPC8, TRAPPC9, TRAPPC10, TRAPPC11 and TRAPPC12. Interacts with SDC2.</text>
</comment>
<dbReference type="GO" id="GO:0005783">
    <property type="term" value="C:endoplasmic reticulum"/>
    <property type="evidence" value="ECO:0007669"/>
    <property type="project" value="UniProtKB-SubCell"/>
</dbReference>
<evidence type="ECO:0000313" key="10">
    <source>
        <dbReference type="EMBL" id="CAD5112988.1"/>
    </source>
</evidence>
<organism evidence="10 11">
    <name type="scientific">Dimorphilus gyrociliatus</name>
    <dbReference type="NCBI Taxonomy" id="2664684"/>
    <lineage>
        <taxon>Eukaryota</taxon>
        <taxon>Metazoa</taxon>
        <taxon>Spiralia</taxon>
        <taxon>Lophotrochozoa</taxon>
        <taxon>Annelida</taxon>
        <taxon>Polychaeta</taxon>
        <taxon>Polychaeta incertae sedis</taxon>
        <taxon>Dinophilidae</taxon>
        <taxon>Dimorphilus</taxon>
    </lineage>
</organism>
<dbReference type="GO" id="GO:0006888">
    <property type="term" value="P:endoplasmic reticulum to Golgi vesicle-mediated transport"/>
    <property type="evidence" value="ECO:0007669"/>
    <property type="project" value="UniProtKB-UniRule"/>
</dbReference>
<dbReference type="Gene3D" id="2.30.42.40">
    <property type="match status" value="1"/>
</dbReference>
<dbReference type="PANTHER" id="PTHR23249:SF15">
    <property type="entry name" value="TRAFFICKING PROTEIN PARTICLE COMPLEX SUBUNIT 4"/>
    <property type="match status" value="1"/>
</dbReference>
<evidence type="ECO:0000256" key="8">
    <source>
        <dbReference type="ARBA" id="ARBA00046941"/>
    </source>
</evidence>
<dbReference type="AlphaFoldDB" id="A0A7I8V9I0"/>
<dbReference type="PANTHER" id="PTHR23249">
    <property type="entry name" value="TRAFFICKING PROTEIN PARTICLE COMPLEX SUBUNIT"/>
    <property type="match status" value="1"/>
</dbReference>
<gene>
    <name evidence="10" type="ORF">DGYR_LOCUS2041</name>
</gene>
<accession>A0A7I8V9I0</accession>
<keyword evidence="5 9" id="KW-0333">Golgi apparatus</keyword>
<protein>
    <recommendedName>
        <fullName evidence="9">Trafficking protein particle complex subunit</fullName>
    </recommendedName>
</protein>
<evidence type="ECO:0000256" key="9">
    <source>
        <dbReference type="RuleBase" id="RU366065"/>
    </source>
</evidence>
<comment type="subunit">
    <text evidence="9">Part of the multisubunit transport protein particle (TRAPP) complex.</text>
</comment>
<dbReference type="SMART" id="SM01399">
    <property type="entry name" value="Sybindin"/>
    <property type="match status" value="1"/>
</dbReference>
<dbReference type="CDD" id="cd14856">
    <property type="entry name" value="TRAPPC4_synbindin"/>
    <property type="match status" value="1"/>
</dbReference>
<keyword evidence="11" id="KW-1185">Reference proteome</keyword>
<dbReference type="SUPFAM" id="SSF64356">
    <property type="entry name" value="SNARE-like"/>
    <property type="match status" value="1"/>
</dbReference>
<dbReference type="EMBL" id="CAJFCJ010000003">
    <property type="protein sequence ID" value="CAD5112988.1"/>
    <property type="molecule type" value="Genomic_DNA"/>
</dbReference>
<dbReference type="Gene3D" id="3.30.450.70">
    <property type="match status" value="1"/>
</dbReference>
<dbReference type="Pfam" id="PF04099">
    <property type="entry name" value="Sybindin"/>
    <property type="match status" value="1"/>
</dbReference>
<comment type="similarity">
    <text evidence="6">Belongs to the TRAPP small subunits family. TRAPPC4 subfamily.</text>
</comment>
<evidence type="ECO:0000256" key="1">
    <source>
        <dbReference type="ARBA" id="ARBA00004555"/>
    </source>
</evidence>
<evidence type="ECO:0000256" key="5">
    <source>
        <dbReference type="ARBA" id="ARBA00023034"/>
    </source>
</evidence>
<evidence type="ECO:0000256" key="2">
    <source>
        <dbReference type="ARBA" id="ARBA00022448"/>
    </source>
</evidence>
<keyword evidence="3 9" id="KW-0256">Endoplasmic reticulum</keyword>
<dbReference type="GO" id="GO:0005794">
    <property type="term" value="C:Golgi apparatus"/>
    <property type="evidence" value="ECO:0007669"/>
    <property type="project" value="UniProtKB-SubCell"/>
</dbReference>